<dbReference type="NCBIfam" id="TIGR04012">
    <property type="entry name" value="poly_gGlu_PgsB"/>
    <property type="match status" value="1"/>
</dbReference>
<evidence type="ECO:0000313" key="2">
    <source>
        <dbReference type="EMBL" id="TWH80432.1"/>
    </source>
</evidence>
<dbReference type="AlphaFoldDB" id="A0A562JB73"/>
<dbReference type="Gene3D" id="3.40.1190.10">
    <property type="entry name" value="Mur-like, catalytic domain"/>
    <property type="match status" value="1"/>
</dbReference>
<accession>A0A562JB73</accession>
<gene>
    <name evidence="2" type="ORF">LY60_01694</name>
</gene>
<sequence length="362" mass="42054">MLQIAIFLLITYIIYLIYEKKANNMYLSTFKCIIHVNGIRGKTSVCRLIDANLRGAGFRVFTKTTGSTPVFIDTNGSEHLIRRKGTANIKEQLKIIKLAYTENAEILILECMAVNPELQKISQKEIVKGNLNVITNVRYDHIFDMGESLDKIAESLSTTVPENGILFTCDENYFEYFRNICSKNNSEAILCRTDEFIENENYAAAYEIGKLFGINRENFLENIRNYKEDFGAHKLYELSDNIKFLNLFSVNDPLSTRNVLKKFTKDTEDITFIYNNRLDRPDRLLLFSRYFFNNMSYKRIIIIGENRSFGIRHLRKEGFLNVTELPDWQNIFNIKDSRMIVGVGNIKGSAYELINYLEEDNK</sequence>
<dbReference type="RefSeq" id="WP_145082303.1">
    <property type="nucleotide sequence ID" value="NZ_VLKH01000004.1"/>
</dbReference>
<protein>
    <submittedName>
        <fullName evidence="2">Poly-gamma-glutamate synthase PgsB/CapB</fullName>
    </submittedName>
</protein>
<reference evidence="2 3" key="1">
    <citation type="submission" date="2019-07" db="EMBL/GenBank/DDBJ databases">
        <title>Genomic Encyclopedia of Type Strains, Phase I: the one thousand microbial genomes (KMG-I) project.</title>
        <authorList>
            <person name="Kyrpides N."/>
        </authorList>
    </citation>
    <scope>NUCLEOTIDE SEQUENCE [LARGE SCALE GENOMIC DNA]</scope>
    <source>
        <strain evidence="2 3">DSM 13558</strain>
    </source>
</reference>
<dbReference type="InterPro" id="IPR036565">
    <property type="entry name" value="Mur-like_cat_sf"/>
</dbReference>
<proteinExistence type="predicted"/>
<evidence type="ECO:0000259" key="1">
    <source>
        <dbReference type="Pfam" id="PF08245"/>
    </source>
</evidence>
<dbReference type="GO" id="GO:0005524">
    <property type="term" value="F:ATP binding"/>
    <property type="evidence" value="ECO:0007669"/>
    <property type="project" value="InterPro"/>
</dbReference>
<dbReference type="InterPro" id="IPR013221">
    <property type="entry name" value="Mur_ligase_cen"/>
</dbReference>
<dbReference type="GO" id="GO:0016020">
    <property type="term" value="C:membrane"/>
    <property type="evidence" value="ECO:0007669"/>
    <property type="project" value="InterPro"/>
</dbReference>
<dbReference type="EMBL" id="VLKH01000004">
    <property type="protein sequence ID" value="TWH80432.1"/>
    <property type="molecule type" value="Genomic_DNA"/>
</dbReference>
<dbReference type="SUPFAM" id="SSF53623">
    <property type="entry name" value="MurD-like peptide ligases, catalytic domain"/>
    <property type="match status" value="1"/>
</dbReference>
<dbReference type="Proteomes" id="UP000315343">
    <property type="component" value="Unassembled WGS sequence"/>
</dbReference>
<dbReference type="InterPro" id="IPR050061">
    <property type="entry name" value="MurCDEF_pg_biosynth"/>
</dbReference>
<dbReference type="Pfam" id="PF08245">
    <property type="entry name" value="Mur_ligase_M"/>
    <property type="match status" value="1"/>
</dbReference>
<dbReference type="PRINTS" id="PR01758">
    <property type="entry name" value="CAPSULEPROTB"/>
</dbReference>
<feature type="domain" description="Mur ligase central" evidence="1">
    <location>
        <begin position="38"/>
        <end position="197"/>
    </location>
</feature>
<dbReference type="PANTHER" id="PTHR43445">
    <property type="entry name" value="UDP-N-ACETYLMURAMATE--L-ALANINE LIGASE-RELATED"/>
    <property type="match status" value="1"/>
</dbReference>
<dbReference type="OrthoDB" id="2884at2"/>
<keyword evidence="3" id="KW-1185">Reference proteome</keyword>
<dbReference type="GO" id="GO:0045227">
    <property type="term" value="P:capsule polysaccharide biosynthetic process"/>
    <property type="evidence" value="ECO:0007669"/>
    <property type="project" value="InterPro"/>
</dbReference>
<dbReference type="InterPro" id="IPR008337">
    <property type="entry name" value="Capsule_biosynth_CapB"/>
</dbReference>
<dbReference type="PANTHER" id="PTHR43445:SF1">
    <property type="entry name" value="PGA SYNTHASE CAPB"/>
    <property type="match status" value="1"/>
</dbReference>
<organism evidence="2 3">
    <name type="scientific">Sedimentibacter saalensis</name>
    <dbReference type="NCBI Taxonomy" id="130788"/>
    <lineage>
        <taxon>Bacteria</taxon>
        <taxon>Bacillati</taxon>
        <taxon>Bacillota</taxon>
        <taxon>Tissierellia</taxon>
        <taxon>Sedimentibacter</taxon>
    </lineage>
</organism>
<name>A0A562JB73_9FIRM</name>
<dbReference type="GO" id="GO:0016881">
    <property type="term" value="F:acid-amino acid ligase activity"/>
    <property type="evidence" value="ECO:0007669"/>
    <property type="project" value="InterPro"/>
</dbReference>
<comment type="caution">
    <text evidence="2">The sequence shown here is derived from an EMBL/GenBank/DDBJ whole genome shotgun (WGS) entry which is preliminary data.</text>
</comment>
<evidence type="ECO:0000313" key="3">
    <source>
        <dbReference type="Proteomes" id="UP000315343"/>
    </source>
</evidence>